<feature type="non-terminal residue" evidence="1">
    <location>
        <position position="1"/>
    </location>
</feature>
<protein>
    <submittedName>
        <fullName evidence="1">Uncharacterized protein</fullName>
    </submittedName>
</protein>
<evidence type="ECO:0000313" key="1">
    <source>
        <dbReference type="EMBL" id="ONM37969.1"/>
    </source>
</evidence>
<gene>
    <name evidence="1" type="ORF">ZEAMMB73_Zm00001d043429</name>
</gene>
<dbReference type="IntAct" id="A0A1D6NBP9">
    <property type="interactions" value="1"/>
</dbReference>
<accession>A0A1D6NBP9</accession>
<dbReference type="AlphaFoldDB" id="A0A1D6NBP9"/>
<dbReference type="EMBL" id="CM007649">
    <property type="protein sequence ID" value="ONM37969.1"/>
    <property type="molecule type" value="Genomic_DNA"/>
</dbReference>
<reference evidence="1" key="1">
    <citation type="submission" date="2015-12" db="EMBL/GenBank/DDBJ databases">
        <title>Update maize B73 reference genome by single molecule sequencing technologies.</title>
        <authorList>
            <consortium name="Maize Genome Sequencing Project"/>
            <person name="Ware D."/>
        </authorList>
    </citation>
    <scope>NUCLEOTIDE SEQUENCE [LARGE SCALE GENOMIC DNA]</scope>
    <source>
        <tissue evidence="1">Seedling</tissue>
    </source>
</reference>
<sequence>IAVRFIGVSLRLRTVLLRRPPQCRRTHSIRLPRRRNGRRGEILSPVQRLIVPPQRGGQSRLAGRTGSAAEADTQFWAPGTPKVAGGYKQRVPGVPDAHAQRHGFGAHDVATRCPGLQGIGLAIRSLS</sequence>
<organism evidence="1">
    <name type="scientific">Zea mays</name>
    <name type="common">Maize</name>
    <dbReference type="NCBI Taxonomy" id="4577"/>
    <lineage>
        <taxon>Eukaryota</taxon>
        <taxon>Viridiplantae</taxon>
        <taxon>Streptophyta</taxon>
        <taxon>Embryophyta</taxon>
        <taxon>Tracheophyta</taxon>
        <taxon>Spermatophyta</taxon>
        <taxon>Magnoliopsida</taxon>
        <taxon>Liliopsida</taxon>
        <taxon>Poales</taxon>
        <taxon>Poaceae</taxon>
        <taxon>PACMAD clade</taxon>
        <taxon>Panicoideae</taxon>
        <taxon>Andropogonodae</taxon>
        <taxon>Andropogoneae</taxon>
        <taxon>Tripsacinae</taxon>
        <taxon>Zea</taxon>
    </lineage>
</organism>
<proteinExistence type="predicted"/>
<name>A0A1D6NBP9_MAIZE</name>